<keyword evidence="1" id="KW-1133">Transmembrane helix</keyword>
<sequence>MVKVHTLPHVPRWARIAAVGAALTNVPSALWRVAIALGVPVGLAQSEYDQLDAPGWGSLVLVGLSLVSELFAFLTLGLVQSWGETWPRWIPYLGGRRVPVLPATVVAGLGALATTVFGALFVHTSLNADMAATPWGLWLLNITYAPLLLWGPLLGAVTVHYYRRRTAVVPAPAR</sequence>
<keyword evidence="1" id="KW-0472">Membrane</keyword>
<feature type="transmembrane region" description="Helical" evidence="1">
    <location>
        <begin position="100"/>
        <end position="123"/>
    </location>
</feature>
<dbReference type="EMBL" id="JBHSJD010000006">
    <property type="protein sequence ID" value="MFC5022255.1"/>
    <property type="molecule type" value="Genomic_DNA"/>
</dbReference>
<feature type="transmembrane region" description="Helical" evidence="1">
    <location>
        <begin position="12"/>
        <end position="35"/>
    </location>
</feature>
<feature type="transmembrane region" description="Helical" evidence="1">
    <location>
        <begin position="135"/>
        <end position="157"/>
    </location>
</feature>
<comment type="caution">
    <text evidence="2">The sequence shown here is derived from an EMBL/GenBank/DDBJ whole genome shotgun (WGS) entry which is preliminary data.</text>
</comment>
<keyword evidence="3" id="KW-1185">Reference proteome</keyword>
<feature type="transmembrane region" description="Helical" evidence="1">
    <location>
        <begin position="55"/>
        <end position="79"/>
    </location>
</feature>
<dbReference type="Proteomes" id="UP001595829">
    <property type="component" value="Unassembled WGS sequence"/>
</dbReference>
<organism evidence="2 3">
    <name type="scientific">Streptomyces coeruleoprunus</name>
    <dbReference type="NCBI Taxonomy" id="285563"/>
    <lineage>
        <taxon>Bacteria</taxon>
        <taxon>Bacillati</taxon>
        <taxon>Actinomycetota</taxon>
        <taxon>Actinomycetes</taxon>
        <taxon>Kitasatosporales</taxon>
        <taxon>Streptomycetaceae</taxon>
        <taxon>Streptomyces</taxon>
    </lineage>
</organism>
<proteinExistence type="predicted"/>
<accession>A0ABV9XDL8</accession>
<protein>
    <recommendedName>
        <fullName evidence="4">DUF3995 domain-containing protein</fullName>
    </recommendedName>
</protein>
<gene>
    <name evidence="2" type="ORF">ACFPM3_08930</name>
</gene>
<dbReference type="RefSeq" id="WP_345692615.1">
    <property type="nucleotide sequence ID" value="NZ_BAABIT010000001.1"/>
</dbReference>
<evidence type="ECO:0008006" key="4">
    <source>
        <dbReference type="Google" id="ProtNLM"/>
    </source>
</evidence>
<evidence type="ECO:0000313" key="3">
    <source>
        <dbReference type="Proteomes" id="UP001595829"/>
    </source>
</evidence>
<evidence type="ECO:0000256" key="1">
    <source>
        <dbReference type="SAM" id="Phobius"/>
    </source>
</evidence>
<evidence type="ECO:0000313" key="2">
    <source>
        <dbReference type="EMBL" id="MFC5022255.1"/>
    </source>
</evidence>
<keyword evidence="1" id="KW-0812">Transmembrane</keyword>
<name>A0ABV9XDL8_9ACTN</name>
<reference evidence="3" key="1">
    <citation type="journal article" date="2019" name="Int. J. Syst. Evol. Microbiol.">
        <title>The Global Catalogue of Microorganisms (GCM) 10K type strain sequencing project: providing services to taxonomists for standard genome sequencing and annotation.</title>
        <authorList>
            <consortium name="The Broad Institute Genomics Platform"/>
            <consortium name="The Broad Institute Genome Sequencing Center for Infectious Disease"/>
            <person name="Wu L."/>
            <person name="Ma J."/>
        </authorList>
    </citation>
    <scope>NUCLEOTIDE SEQUENCE [LARGE SCALE GENOMIC DNA]</scope>
    <source>
        <strain evidence="3">CGMCC 4.1648</strain>
    </source>
</reference>